<evidence type="ECO:0000313" key="1">
    <source>
        <dbReference type="EMBL" id="CCA16967.1"/>
    </source>
</evidence>
<accession>F0W768</accession>
<dbReference type="HOGENOM" id="CLU_2255190_0_0_1"/>
<reference evidence="1" key="2">
    <citation type="submission" date="2011-02" db="EMBL/GenBank/DDBJ databases">
        <authorList>
            <person name="MacLean D."/>
        </authorList>
    </citation>
    <scope>NUCLEOTIDE SEQUENCE</scope>
</reference>
<proteinExistence type="predicted"/>
<protein>
    <submittedName>
        <fullName evidence="1">AlNc14C28G2696 protein</fullName>
    </submittedName>
</protein>
<organism evidence="1">
    <name type="scientific">Albugo laibachii Nc14</name>
    <dbReference type="NCBI Taxonomy" id="890382"/>
    <lineage>
        <taxon>Eukaryota</taxon>
        <taxon>Sar</taxon>
        <taxon>Stramenopiles</taxon>
        <taxon>Oomycota</taxon>
        <taxon>Peronosporomycetes</taxon>
        <taxon>Albuginales</taxon>
        <taxon>Albuginaceae</taxon>
        <taxon>Albugo</taxon>
    </lineage>
</organism>
<gene>
    <name evidence="1" type="primary">AlNc14C28G2696</name>
    <name evidence="1" type="ORF">ALNC14_031100</name>
</gene>
<dbReference type="EMBL" id="FR824073">
    <property type="protein sequence ID" value="CCA16967.1"/>
    <property type="molecule type" value="Genomic_DNA"/>
</dbReference>
<sequence length="104" mass="12050">MSPTALRRLIREESSGDKGTRQLCEDLEIPLREASLVAVDDEAPYEREIQVGILYAWSEHVVEKHCLYGRKKWKLDGPGGWKFYWHDLRKAPRTTLKPSPAESR</sequence>
<dbReference type="AlphaFoldDB" id="F0W768"/>
<name>F0W768_9STRA</name>
<reference evidence="1" key="1">
    <citation type="journal article" date="2011" name="PLoS Biol.">
        <title>Gene gain and loss during evolution of obligate parasitism in the white rust pathogen of Arabidopsis thaliana.</title>
        <authorList>
            <person name="Kemen E."/>
            <person name="Gardiner A."/>
            <person name="Schultz-Larsen T."/>
            <person name="Kemen A.C."/>
            <person name="Balmuth A.L."/>
            <person name="Robert-Seilaniantz A."/>
            <person name="Bailey K."/>
            <person name="Holub E."/>
            <person name="Studholme D.J."/>
            <person name="Maclean D."/>
            <person name="Jones J.D."/>
        </authorList>
    </citation>
    <scope>NUCLEOTIDE SEQUENCE</scope>
</reference>